<evidence type="ECO:0000313" key="2">
    <source>
        <dbReference type="EMBL" id="NEX23484.1"/>
    </source>
</evidence>
<organism evidence="2 3">
    <name type="scientific">Thiorhodococcus mannitoliphagus</name>
    <dbReference type="NCBI Taxonomy" id="329406"/>
    <lineage>
        <taxon>Bacteria</taxon>
        <taxon>Pseudomonadati</taxon>
        <taxon>Pseudomonadota</taxon>
        <taxon>Gammaproteobacteria</taxon>
        <taxon>Chromatiales</taxon>
        <taxon>Chromatiaceae</taxon>
        <taxon>Thiorhodococcus</taxon>
    </lineage>
</organism>
<keyword evidence="1" id="KW-1133">Transmembrane helix</keyword>
<proteinExistence type="predicted"/>
<keyword evidence="2" id="KW-0808">Transferase</keyword>
<feature type="transmembrane region" description="Helical" evidence="1">
    <location>
        <begin position="85"/>
        <end position="109"/>
    </location>
</feature>
<keyword evidence="1" id="KW-0812">Transmembrane</keyword>
<name>A0A6P1E634_9GAMM</name>
<dbReference type="AlphaFoldDB" id="A0A6P1E634"/>
<keyword evidence="1" id="KW-0472">Membrane</keyword>
<accession>A0A6P1E634</accession>
<keyword evidence="3" id="KW-1185">Reference proteome</keyword>
<evidence type="ECO:0000313" key="3">
    <source>
        <dbReference type="Proteomes" id="UP000471640"/>
    </source>
</evidence>
<reference evidence="3" key="1">
    <citation type="journal article" date="2020" name="Microbiol. Resour. Announc.">
        <title>Draft Genome Sequences of Thiorhodococcus mannitoliphagus and Thiorhodococcus minor, Purple Sulfur Photosynthetic Bacteria in the Gammaproteobacterial Family Chromatiaceae.</title>
        <authorList>
            <person name="Aviles F.A."/>
            <person name="Meyer T.E."/>
            <person name="Kyndt J.A."/>
        </authorList>
    </citation>
    <scope>NUCLEOTIDE SEQUENCE [LARGE SCALE GENOMIC DNA]</scope>
    <source>
        <strain evidence="3">DSM 18266</strain>
    </source>
</reference>
<feature type="transmembrane region" description="Helical" evidence="1">
    <location>
        <begin position="52"/>
        <end position="73"/>
    </location>
</feature>
<feature type="transmembrane region" description="Helical" evidence="1">
    <location>
        <begin position="12"/>
        <end position="32"/>
    </location>
</feature>
<dbReference type="GO" id="GO:0016740">
    <property type="term" value="F:transferase activity"/>
    <property type="evidence" value="ECO:0007669"/>
    <property type="project" value="UniProtKB-KW"/>
</dbReference>
<evidence type="ECO:0000256" key="1">
    <source>
        <dbReference type="SAM" id="Phobius"/>
    </source>
</evidence>
<protein>
    <submittedName>
        <fullName evidence="2">Sugar transferase</fullName>
    </submittedName>
</protein>
<feature type="transmembrane region" description="Helical" evidence="1">
    <location>
        <begin position="115"/>
        <end position="137"/>
    </location>
</feature>
<sequence>MHTIRVFGHYMRLPLLLLVLVESLVFGFSFVVGSHLRWWMMDGVLAVDPLPLVGYEITVGLIFTLSMASMGLYEVSAREGLTGVLIRVVVSLTLGSMALATLAFIFPGLALWRSILALTVVIAFIAICGLRTALYYAKPSFFRRRVLVFGASSLVGEIIRNDSAEVLVVGVIPASDEAAVTIPPERIRLDRPSEASDDLNRLLDKPGIVA</sequence>
<gene>
    <name evidence="2" type="ORF">G3480_24880</name>
</gene>
<dbReference type="EMBL" id="JAAIJR010000214">
    <property type="protein sequence ID" value="NEX23484.1"/>
    <property type="molecule type" value="Genomic_DNA"/>
</dbReference>
<reference evidence="2 3" key="2">
    <citation type="submission" date="2020-02" db="EMBL/GenBank/DDBJ databases">
        <title>Genome sequences of Thiorhodococcus mannitoliphagus and Thiorhodococcus minor, purple sulfur photosynthetic bacteria in the gammaproteobacterial family, Chromatiaceae.</title>
        <authorList>
            <person name="Aviles F.A."/>
            <person name="Meyer T.E."/>
            <person name="Kyndt J.A."/>
        </authorList>
    </citation>
    <scope>NUCLEOTIDE SEQUENCE [LARGE SCALE GENOMIC DNA]</scope>
    <source>
        <strain evidence="2 3">DSM 18266</strain>
    </source>
</reference>
<comment type="caution">
    <text evidence="2">The sequence shown here is derived from an EMBL/GenBank/DDBJ whole genome shotgun (WGS) entry which is preliminary data.</text>
</comment>
<feature type="non-terminal residue" evidence="2">
    <location>
        <position position="210"/>
    </location>
</feature>
<dbReference type="Proteomes" id="UP000471640">
    <property type="component" value="Unassembled WGS sequence"/>
</dbReference>